<comment type="similarity">
    <text evidence="1">Belongs to the bacterial ribosomal protein bL27 family.</text>
</comment>
<evidence type="ECO:0000256" key="1">
    <source>
        <dbReference type="ARBA" id="ARBA00010797"/>
    </source>
</evidence>
<dbReference type="PANTHER" id="PTHR15893">
    <property type="entry name" value="RIBOSOMAL PROTEIN L27"/>
    <property type="match status" value="1"/>
</dbReference>
<dbReference type="PRINTS" id="PR00063">
    <property type="entry name" value="RIBOSOMALL27"/>
</dbReference>
<proteinExistence type="inferred from homology"/>
<dbReference type="NCBIfam" id="TIGR00062">
    <property type="entry name" value="L27"/>
    <property type="match status" value="1"/>
</dbReference>
<feature type="compositionally biased region" description="Polar residues" evidence="4">
    <location>
        <begin position="68"/>
        <end position="78"/>
    </location>
</feature>
<dbReference type="InterPro" id="IPR001684">
    <property type="entry name" value="Ribosomal_bL27"/>
</dbReference>
<dbReference type="SUPFAM" id="SSF110324">
    <property type="entry name" value="Ribosomal L27 protein-like"/>
    <property type="match status" value="1"/>
</dbReference>
<sequence>MALLATFSSHGVLRGLASAMQLQTLLPSAASLLERSPSNTITPEASSSAMPSLLQHRGMATKKAGGSARQNPDSKSRNLGTKFLHDEVVFPGQIIVRQRGTKWHPGDNVGIGKDHTIFAKSVGKVHFSKQTVQFTPDRSKDRTVVSVVPLVGNDSQSPAYRELEARMIAERAQIKRDMLRSRAHEAALFFPAPQAQPAFRGIPLPAPAAAAASPAKSAARAKHS</sequence>
<dbReference type="GO" id="GO:0003735">
    <property type="term" value="F:structural constituent of ribosome"/>
    <property type="evidence" value="ECO:0007669"/>
    <property type="project" value="InterPro"/>
</dbReference>
<feature type="region of interest" description="Disordered" evidence="4">
    <location>
        <begin position="58"/>
        <end position="78"/>
    </location>
</feature>
<evidence type="ECO:0000256" key="4">
    <source>
        <dbReference type="SAM" id="MobiDB-lite"/>
    </source>
</evidence>
<name>A0A7S0WVT8_9CHLO</name>
<dbReference type="EMBL" id="HBFB01023835">
    <property type="protein sequence ID" value="CAD8687441.1"/>
    <property type="molecule type" value="Transcribed_RNA"/>
</dbReference>
<dbReference type="GO" id="GO:0005840">
    <property type="term" value="C:ribosome"/>
    <property type="evidence" value="ECO:0007669"/>
    <property type="project" value="UniProtKB-KW"/>
</dbReference>
<dbReference type="PROSITE" id="PS00831">
    <property type="entry name" value="RIBOSOMAL_L27"/>
    <property type="match status" value="1"/>
</dbReference>
<keyword evidence="3" id="KW-0687">Ribonucleoprotein</keyword>
<evidence type="ECO:0000313" key="5">
    <source>
        <dbReference type="EMBL" id="CAD8687441.1"/>
    </source>
</evidence>
<dbReference type="Gene3D" id="2.40.50.100">
    <property type="match status" value="1"/>
</dbReference>
<evidence type="ECO:0000256" key="3">
    <source>
        <dbReference type="ARBA" id="ARBA00023274"/>
    </source>
</evidence>
<dbReference type="GO" id="GO:0006412">
    <property type="term" value="P:translation"/>
    <property type="evidence" value="ECO:0007669"/>
    <property type="project" value="InterPro"/>
</dbReference>
<dbReference type="AlphaFoldDB" id="A0A7S0WVT8"/>
<dbReference type="InterPro" id="IPR018261">
    <property type="entry name" value="Ribosomal_bL27_CS"/>
</dbReference>
<evidence type="ECO:0000256" key="2">
    <source>
        <dbReference type="ARBA" id="ARBA00022980"/>
    </source>
</evidence>
<gene>
    <name evidence="5" type="ORF">CLEI1391_LOCUS13450</name>
</gene>
<keyword evidence="2" id="KW-0689">Ribosomal protein</keyword>
<protein>
    <recommendedName>
        <fullName evidence="6">50S ribosomal protein L27, chloroplastic</fullName>
    </recommendedName>
</protein>
<evidence type="ECO:0008006" key="6">
    <source>
        <dbReference type="Google" id="ProtNLM"/>
    </source>
</evidence>
<dbReference type="FunFam" id="2.40.50.100:FF:000020">
    <property type="entry name" value="50S ribosomal protein L27"/>
    <property type="match status" value="1"/>
</dbReference>
<accession>A0A7S0WVT8</accession>
<organism evidence="5">
    <name type="scientific">Chlamydomonas leiostraca</name>
    <dbReference type="NCBI Taxonomy" id="1034604"/>
    <lineage>
        <taxon>Eukaryota</taxon>
        <taxon>Viridiplantae</taxon>
        <taxon>Chlorophyta</taxon>
        <taxon>core chlorophytes</taxon>
        <taxon>Chlorophyceae</taxon>
        <taxon>CS clade</taxon>
        <taxon>Chlamydomonadales</taxon>
        <taxon>Chlamydomonadaceae</taxon>
        <taxon>Chlamydomonas</taxon>
    </lineage>
</organism>
<dbReference type="Pfam" id="PF01016">
    <property type="entry name" value="Ribosomal_L27"/>
    <property type="match status" value="1"/>
</dbReference>
<reference evidence="5" key="1">
    <citation type="submission" date="2021-01" db="EMBL/GenBank/DDBJ databases">
        <authorList>
            <person name="Corre E."/>
            <person name="Pelletier E."/>
            <person name="Niang G."/>
            <person name="Scheremetjew M."/>
            <person name="Finn R."/>
            <person name="Kale V."/>
            <person name="Holt S."/>
            <person name="Cochrane G."/>
            <person name="Meng A."/>
            <person name="Brown T."/>
            <person name="Cohen L."/>
        </authorList>
    </citation>
    <scope>NUCLEOTIDE SEQUENCE</scope>
    <source>
        <strain evidence="5">SAG 11-49</strain>
    </source>
</reference>
<dbReference type="GO" id="GO:1990904">
    <property type="term" value="C:ribonucleoprotein complex"/>
    <property type="evidence" value="ECO:0007669"/>
    <property type="project" value="UniProtKB-KW"/>
</dbReference>
<dbReference type="PANTHER" id="PTHR15893:SF0">
    <property type="entry name" value="LARGE RIBOSOMAL SUBUNIT PROTEIN BL27M"/>
    <property type="match status" value="1"/>
</dbReference>